<keyword evidence="12" id="KW-1185">Reference proteome</keyword>
<proteinExistence type="inferred from homology"/>
<reference evidence="12" key="1">
    <citation type="submission" date="2016-10" db="EMBL/GenBank/DDBJ databases">
        <authorList>
            <person name="Varghese N."/>
            <person name="Submissions S."/>
        </authorList>
    </citation>
    <scope>NUCLEOTIDE SEQUENCE [LARGE SCALE GENOMIC DNA]</scope>
    <source>
        <strain evidence="12">JCM 10271</strain>
    </source>
</reference>
<dbReference type="STRING" id="93684.SAMN05421853_108122"/>
<gene>
    <name evidence="8" type="primary">bamA</name>
    <name evidence="11" type="ORF">SAMN05421853_108122</name>
</gene>
<comment type="subunit">
    <text evidence="8">Part of the Bam complex.</text>
</comment>
<protein>
    <recommendedName>
        <fullName evidence="8 9">Outer membrane protein assembly factor BamA</fullName>
    </recommendedName>
</protein>
<dbReference type="InterPro" id="IPR023707">
    <property type="entry name" value="OM_assembly_BamA"/>
</dbReference>
<evidence type="ECO:0000256" key="7">
    <source>
        <dbReference type="ARBA" id="ARBA00023237"/>
    </source>
</evidence>
<dbReference type="Gene3D" id="2.40.160.50">
    <property type="entry name" value="membrane protein fhac: a member of the omp85/tpsb transporter family"/>
    <property type="match status" value="1"/>
</dbReference>
<dbReference type="AlphaFoldDB" id="A0A1I5Z9Q5"/>
<dbReference type="NCBIfam" id="TIGR03303">
    <property type="entry name" value="OM_YaeT"/>
    <property type="match status" value="1"/>
</dbReference>
<dbReference type="Pfam" id="PF07244">
    <property type="entry name" value="POTRA"/>
    <property type="match status" value="4"/>
</dbReference>
<evidence type="ECO:0000313" key="12">
    <source>
        <dbReference type="Proteomes" id="UP000243106"/>
    </source>
</evidence>
<feature type="signal peptide" evidence="8">
    <location>
        <begin position="1"/>
        <end position="43"/>
    </location>
</feature>
<evidence type="ECO:0000256" key="1">
    <source>
        <dbReference type="ARBA" id="ARBA00004370"/>
    </source>
</evidence>
<keyword evidence="3 8" id="KW-0812">Transmembrane</keyword>
<dbReference type="InterPro" id="IPR034746">
    <property type="entry name" value="POTRA"/>
</dbReference>
<dbReference type="GO" id="GO:0043165">
    <property type="term" value="P:Gram-negative-bacterium-type cell outer membrane assembly"/>
    <property type="evidence" value="ECO:0007669"/>
    <property type="project" value="UniProtKB-UniRule"/>
</dbReference>
<evidence type="ECO:0000259" key="10">
    <source>
        <dbReference type="PROSITE" id="PS51779"/>
    </source>
</evidence>
<feature type="domain" description="POTRA" evidence="10">
    <location>
        <begin position="367"/>
        <end position="440"/>
    </location>
</feature>
<sequence length="784" mass="86554" precursor="true">MSSTTNARPRLAALNAMTKRASLAIFALTATTALVSVPQSVVAQTFVFNNVQIEGTQRIEPSTILSYAGIARGEPVSAGQLNDAFQNIQNSGLFESVEIVPQGNTLLIRVVEYPTINRIAIEGNRRIDDEDLAPLLQSQSRRVYSPSTAEADANEIAEAYLQQGRIAARVQPRVIRRSDNRIDLVFEVFEGGVAEVERIGFVGNQQYSDRRLRRVVETKQAGLLRAIIQSDTFIEDRIQFDQQLLEDFYASRGYVDFRITGVNAELARERDGYFVTFNVEEGQQFRFGQVSVTSDLPEVDIPAFQSATTVRTGNIYAPQLVDRDIERLERRAVEEGLDFVRVEPRVIRNDRDLTLDVEFVLTRGPRIFVERIDIEGNTTTLDRVVRRQFETVEGDPFNPREIRNAAERIRALGYFADAQVEAREGSSPQQVIVDVDVEEQPTGSISIGGSFSSSTGFGLNLSFAEQNFLGRGQQLSLSATTTADTERYSFDFVEPALLGRDLAFGLGLSYARTEQDNSDYNTEVARFSPSLAFPISENGRLRLSYTLESTDLTVPDASDVGGIVRAEAAQGQVIKSSLGYRFSYDTRRTGLDPNAGVLLEFGQEFGGVGGDVSFVETRARAVAQRLAFSEEVTLRATLEAGALNYLDGDSSRVTDRFFLGSSLMRGFEPGGIGPREVGPGVDDALGGDYFAVARFEAEFPLGLPDEYGVSGGVFYDVGTLWGVENKDNATGSVLYDDASIRQVAGVSLFWDTPLGPLRFNFSEALQKEKEDREQNFELTISTDF</sequence>
<organism evidence="11 12">
    <name type="scientific">Roseivivax halotolerans</name>
    <dbReference type="NCBI Taxonomy" id="93684"/>
    <lineage>
        <taxon>Bacteria</taxon>
        <taxon>Pseudomonadati</taxon>
        <taxon>Pseudomonadota</taxon>
        <taxon>Alphaproteobacteria</taxon>
        <taxon>Rhodobacterales</taxon>
        <taxon>Roseobacteraceae</taxon>
        <taxon>Roseivivax</taxon>
    </lineage>
</organism>
<dbReference type="HAMAP" id="MF_01430">
    <property type="entry name" value="OM_assembly_BamA"/>
    <property type="match status" value="1"/>
</dbReference>
<keyword evidence="6 8" id="KW-0472">Membrane</keyword>
<dbReference type="PANTHER" id="PTHR12815:SF23">
    <property type="entry name" value="OUTER MEMBRANE PROTEIN ASSEMBLY FACTOR BAMA"/>
    <property type="match status" value="1"/>
</dbReference>
<evidence type="ECO:0000256" key="6">
    <source>
        <dbReference type="ARBA" id="ARBA00023136"/>
    </source>
</evidence>
<evidence type="ECO:0000256" key="3">
    <source>
        <dbReference type="ARBA" id="ARBA00022692"/>
    </source>
</evidence>
<evidence type="ECO:0000256" key="9">
    <source>
        <dbReference type="NCBIfam" id="TIGR03303"/>
    </source>
</evidence>
<feature type="chain" id="PRO_5017489551" description="Outer membrane protein assembly factor BamA" evidence="8">
    <location>
        <begin position="44"/>
        <end position="784"/>
    </location>
</feature>
<dbReference type="Proteomes" id="UP000243106">
    <property type="component" value="Unassembled WGS sequence"/>
</dbReference>
<dbReference type="GO" id="GO:0051205">
    <property type="term" value="P:protein insertion into membrane"/>
    <property type="evidence" value="ECO:0007669"/>
    <property type="project" value="UniProtKB-UniRule"/>
</dbReference>
<dbReference type="Gene3D" id="3.10.20.310">
    <property type="entry name" value="membrane protein fhac"/>
    <property type="match status" value="5"/>
</dbReference>
<evidence type="ECO:0000256" key="5">
    <source>
        <dbReference type="ARBA" id="ARBA00022737"/>
    </source>
</evidence>
<dbReference type="EMBL" id="FOXV01000008">
    <property type="protein sequence ID" value="SFQ52857.1"/>
    <property type="molecule type" value="Genomic_DNA"/>
</dbReference>
<comment type="subcellular location">
    <subcellularLocation>
        <location evidence="8">Cell outer membrane</location>
    </subcellularLocation>
    <subcellularLocation>
        <location evidence="1">Membrane</location>
    </subcellularLocation>
</comment>
<evidence type="ECO:0000256" key="8">
    <source>
        <dbReference type="HAMAP-Rule" id="MF_01430"/>
    </source>
</evidence>
<dbReference type="Pfam" id="PF01103">
    <property type="entry name" value="Omp85"/>
    <property type="match status" value="1"/>
</dbReference>
<dbReference type="InterPro" id="IPR010827">
    <property type="entry name" value="BamA/TamA_POTRA"/>
</dbReference>
<accession>A0A1I5Z9Q5</accession>
<keyword evidence="7 8" id="KW-0998">Cell outer membrane</keyword>
<keyword evidence="5 8" id="KW-0677">Repeat</keyword>
<evidence type="ECO:0000256" key="2">
    <source>
        <dbReference type="ARBA" id="ARBA00022452"/>
    </source>
</evidence>
<evidence type="ECO:0000313" key="11">
    <source>
        <dbReference type="EMBL" id="SFQ52857.1"/>
    </source>
</evidence>
<dbReference type="PANTHER" id="PTHR12815">
    <property type="entry name" value="SORTING AND ASSEMBLY MACHINERY SAMM50 PROTEIN FAMILY MEMBER"/>
    <property type="match status" value="1"/>
</dbReference>
<feature type="domain" description="POTRA" evidence="10">
    <location>
        <begin position="46"/>
        <end position="113"/>
    </location>
</feature>
<feature type="domain" description="POTRA" evidence="10">
    <location>
        <begin position="114"/>
        <end position="191"/>
    </location>
</feature>
<dbReference type="RefSeq" id="WP_093012703.1">
    <property type="nucleotide sequence ID" value="NZ_FOXV01000008.1"/>
</dbReference>
<keyword evidence="2 8" id="KW-1134">Transmembrane beta strand</keyword>
<comment type="function">
    <text evidence="8">Part of the outer membrane protein assembly complex, which is involved in assembly and insertion of beta-barrel proteins into the outer membrane.</text>
</comment>
<dbReference type="InterPro" id="IPR000184">
    <property type="entry name" value="Bac_surfAg_D15"/>
</dbReference>
<keyword evidence="4 8" id="KW-0732">Signal</keyword>
<dbReference type="PROSITE" id="PS51779">
    <property type="entry name" value="POTRA"/>
    <property type="match status" value="3"/>
</dbReference>
<comment type="similarity">
    <text evidence="8">Belongs to the BamA family.</text>
</comment>
<dbReference type="GO" id="GO:0009279">
    <property type="term" value="C:cell outer membrane"/>
    <property type="evidence" value="ECO:0007669"/>
    <property type="project" value="UniProtKB-SubCell"/>
</dbReference>
<dbReference type="PIRSF" id="PIRSF006076">
    <property type="entry name" value="OM_assembly_OMP85"/>
    <property type="match status" value="1"/>
</dbReference>
<evidence type="ECO:0000256" key="4">
    <source>
        <dbReference type="ARBA" id="ARBA00022729"/>
    </source>
</evidence>
<dbReference type="InterPro" id="IPR039910">
    <property type="entry name" value="D15-like"/>
</dbReference>
<name>A0A1I5Z9Q5_9RHOB</name>